<evidence type="ECO:0000256" key="8">
    <source>
        <dbReference type="HAMAP-Rule" id="MF_01161"/>
    </source>
</evidence>
<comment type="caution">
    <text evidence="10">The sequence shown here is derived from an EMBL/GenBank/DDBJ whole genome shotgun (WGS) entry which is preliminary data.</text>
</comment>
<comment type="domain">
    <text evidence="8">The N-terminal region contains the highly conserved SGGXDS motif, predicted to be a P-loop motif involved in ATP binding.</text>
</comment>
<dbReference type="EMBL" id="SRMF01000001">
    <property type="protein sequence ID" value="TGG95137.1"/>
    <property type="molecule type" value="Genomic_DNA"/>
</dbReference>
<evidence type="ECO:0000256" key="2">
    <source>
        <dbReference type="ARBA" id="ARBA00022490"/>
    </source>
</evidence>
<dbReference type="InterPro" id="IPR012796">
    <property type="entry name" value="Lysidine-tRNA-synth_C"/>
</dbReference>
<dbReference type="NCBIfam" id="TIGR02433">
    <property type="entry name" value="lysidine_TilS_C"/>
    <property type="match status" value="1"/>
</dbReference>
<dbReference type="AlphaFoldDB" id="A0A4Z0WGP9"/>
<dbReference type="RefSeq" id="WP_135480559.1">
    <property type="nucleotide sequence ID" value="NZ_SRMF01000001.1"/>
</dbReference>
<dbReference type="Proteomes" id="UP000297475">
    <property type="component" value="Unassembled WGS sequence"/>
</dbReference>
<dbReference type="InterPro" id="IPR012795">
    <property type="entry name" value="tRNA_Ile_lys_synt_N"/>
</dbReference>
<comment type="catalytic activity">
    <reaction evidence="7 8">
        <text>cytidine(34) in tRNA(Ile2) + L-lysine + ATP = lysidine(34) in tRNA(Ile2) + AMP + diphosphate + H(+)</text>
        <dbReference type="Rhea" id="RHEA:43744"/>
        <dbReference type="Rhea" id="RHEA-COMP:10625"/>
        <dbReference type="Rhea" id="RHEA-COMP:10670"/>
        <dbReference type="ChEBI" id="CHEBI:15378"/>
        <dbReference type="ChEBI" id="CHEBI:30616"/>
        <dbReference type="ChEBI" id="CHEBI:32551"/>
        <dbReference type="ChEBI" id="CHEBI:33019"/>
        <dbReference type="ChEBI" id="CHEBI:82748"/>
        <dbReference type="ChEBI" id="CHEBI:83665"/>
        <dbReference type="ChEBI" id="CHEBI:456215"/>
        <dbReference type="EC" id="6.3.4.19"/>
    </reaction>
</comment>
<dbReference type="NCBIfam" id="TIGR02432">
    <property type="entry name" value="lysidine_TilS_N"/>
    <property type="match status" value="1"/>
</dbReference>
<evidence type="ECO:0000256" key="7">
    <source>
        <dbReference type="ARBA" id="ARBA00048539"/>
    </source>
</evidence>
<dbReference type="Gene3D" id="1.20.59.20">
    <property type="match status" value="1"/>
</dbReference>
<keyword evidence="4 8" id="KW-0819">tRNA processing</keyword>
<dbReference type="GO" id="GO:0006400">
    <property type="term" value="P:tRNA modification"/>
    <property type="evidence" value="ECO:0007669"/>
    <property type="project" value="UniProtKB-UniRule"/>
</dbReference>
<dbReference type="GO" id="GO:0005524">
    <property type="term" value="F:ATP binding"/>
    <property type="evidence" value="ECO:0007669"/>
    <property type="project" value="UniProtKB-UniRule"/>
</dbReference>
<comment type="subcellular location">
    <subcellularLocation>
        <location evidence="1 8">Cytoplasm</location>
    </subcellularLocation>
</comment>
<dbReference type="SUPFAM" id="SSF56037">
    <property type="entry name" value="PheT/TilS domain"/>
    <property type="match status" value="1"/>
</dbReference>
<dbReference type="PANTHER" id="PTHR43033:SF1">
    <property type="entry name" value="TRNA(ILE)-LYSIDINE SYNTHASE-RELATED"/>
    <property type="match status" value="1"/>
</dbReference>
<dbReference type="InterPro" id="IPR011063">
    <property type="entry name" value="TilS/TtcA_N"/>
</dbReference>
<accession>A0A4Z0WGP9</accession>
<organism evidence="10 11">
    <name type="scientific">Natronospirillum operosum</name>
    <dbReference type="NCBI Taxonomy" id="2759953"/>
    <lineage>
        <taxon>Bacteria</taxon>
        <taxon>Pseudomonadati</taxon>
        <taxon>Pseudomonadota</taxon>
        <taxon>Gammaproteobacteria</taxon>
        <taxon>Oceanospirillales</taxon>
        <taxon>Natronospirillaceae</taxon>
        <taxon>Natronospirillum</taxon>
    </lineage>
</organism>
<sequence length="465" mass="51088">MPLPLGSDLPPPAGDLSTRLLARLDTALAEQPQTGTLWVGCSGGLDSLLLLWAVARTHPQRVQALHVHHGLQPAADAWADHLTALCSDWGLALTVERVQVETGSNLEARARAARYQIFGRCLQPDDTLLLAHHRDDQLETLLLRLVRGAGLDGLAGMPASRPLGQGRLVRPWLQEARADLEQLAAALQLPWLEDPSNLSLRHDRNFLRHQVLPQLRQRWPGLEQSMSRSQSHLQSAAERLQRLDATRLKALQRPDGSLNLNALQQLDTLAERQSVLRLWLHEQGPGEVSQAQLEHLLSDVVAARADAQGELALGSWRIRRYDGGLYAVLLLPGPPAEPLALPGDPQAGYQLHHAGLGTLTLQMDTAGTVPGLDAARLGQCRLTVRARQGGERLRPVGRQGSRDLKRLLQELDIPPWLRPHLPLLFADDQLVAVADRVLDQQWMAPSGSPALVPHWQQPRGIGMLA</sequence>
<dbReference type="Pfam" id="PF09179">
    <property type="entry name" value="TilS"/>
    <property type="match status" value="1"/>
</dbReference>
<dbReference type="InterPro" id="IPR012094">
    <property type="entry name" value="tRNA_Ile_lys_synt"/>
</dbReference>
<dbReference type="SUPFAM" id="SSF82829">
    <property type="entry name" value="MesJ substrate recognition domain-like"/>
    <property type="match status" value="1"/>
</dbReference>
<evidence type="ECO:0000256" key="5">
    <source>
        <dbReference type="ARBA" id="ARBA00022741"/>
    </source>
</evidence>
<dbReference type="InterPro" id="IPR015262">
    <property type="entry name" value="tRNA_Ile_lys_synt_subst-bd"/>
</dbReference>
<dbReference type="GO" id="GO:0005737">
    <property type="term" value="C:cytoplasm"/>
    <property type="evidence" value="ECO:0007669"/>
    <property type="project" value="UniProtKB-SubCell"/>
</dbReference>
<dbReference type="HAMAP" id="MF_01161">
    <property type="entry name" value="tRNA_Ile_lys_synt"/>
    <property type="match status" value="1"/>
</dbReference>
<evidence type="ECO:0000313" key="11">
    <source>
        <dbReference type="Proteomes" id="UP000297475"/>
    </source>
</evidence>
<evidence type="ECO:0000256" key="1">
    <source>
        <dbReference type="ARBA" id="ARBA00004496"/>
    </source>
</evidence>
<dbReference type="OrthoDB" id="9807403at2"/>
<keyword evidence="2 8" id="KW-0963">Cytoplasm</keyword>
<dbReference type="CDD" id="cd01992">
    <property type="entry name" value="TilS_N"/>
    <property type="match status" value="1"/>
</dbReference>
<evidence type="ECO:0000256" key="4">
    <source>
        <dbReference type="ARBA" id="ARBA00022694"/>
    </source>
</evidence>
<dbReference type="EC" id="6.3.4.19" evidence="8"/>
<evidence type="ECO:0000256" key="3">
    <source>
        <dbReference type="ARBA" id="ARBA00022598"/>
    </source>
</evidence>
<keyword evidence="6 8" id="KW-0067">ATP-binding</keyword>
<protein>
    <recommendedName>
        <fullName evidence="8">tRNA(Ile)-lysidine synthase</fullName>
        <ecNumber evidence="8">6.3.4.19</ecNumber>
    </recommendedName>
    <alternativeName>
        <fullName evidence="8">tRNA(Ile)-2-lysyl-cytidine synthase</fullName>
    </alternativeName>
    <alternativeName>
        <fullName evidence="8">tRNA(Ile)-lysidine synthetase</fullName>
    </alternativeName>
</protein>
<keyword evidence="5 8" id="KW-0547">Nucleotide-binding</keyword>
<keyword evidence="3 8" id="KW-0436">Ligase</keyword>
<name>A0A4Z0WGP9_9GAMM</name>
<dbReference type="SMART" id="SM00977">
    <property type="entry name" value="TilS_C"/>
    <property type="match status" value="1"/>
</dbReference>
<feature type="domain" description="Lysidine-tRNA(Ile) synthetase C-terminal" evidence="9">
    <location>
        <begin position="382"/>
        <end position="455"/>
    </location>
</feature>
<dbReference type="PANTHER" id="PTHR43033">
    <property type="entry name" value="TRNA(ILE)-LYSIDINE SYNTHASE-RELATED"/>
    <property type="match status" value="1"/>
</dbReference>
<gene>
    <name evidence="8 10" type="primary">tilS</name>
    <name evidence="10" type="ORF">E4656_01540</name>
</gene>
<comment type="function">
    <text evidence="8">Ligates lysine onto the cytidine present at position 34 of the AUA codon-specific tRNA(Ile) that contains the anticodon CAU, in an ATP-dependent manner. Cytidine is converted to lysidine, thus changing the amino acid specificity of the tRNA from methionine to isoleucine.</text>
</comment>
<dbReference type="GO" id="GO:0032267">
    <property type="term" value="F:tRNA(Ile)-lysidine synthase activity"/>
    <property type="evidence" value="ECO:0007669"/>
    <property type="project" value="UniProtKB-EC"/>
</dbReference>
<evidence type="ECO:0000259" key="9">
    <source>
        <dbReference type="SMART" id="SM00977"/>
    </source>
</evidence>
<dbReference type="Gene3D" id="3.40.50.620">
    <property type="entry name" value="HUPs"/>
    <property type="match status" value="1"/>
</dbReference>
<dbReference type="SUPFAM" id="SSF52402">
    <property type="entry name" value="Adenine nucleotide alpha hydrolases-like"/>
    <property type="match status" value="1"/>
</dbReference>
<evidence type="ECO:0000313" key="10">
    <source>
        <dbReference type="EMBL" id="TGG95137.1"/>
    </source>
</evidence>
<comment type="similarity">
    <text evidence="8">Belongs to the tRNA(Ile)-lysidine synthase family.</text>
</comment>
<dbReference type="Pfam" id="PF11734">
    <property type="entry name" value="TilS_C"/>
    <property type="match status" value="1"/>
</dbReference>
<evidence type="ECO:0000256" key="6">
    <source>
        <dbReference type="ARBA" id="ARBA00022840"/>
    </source>
</evidence>
<reference evidence="10 11" key="1">
    <citation type="submission" date="2019-04" db="EMBL/GenBank/DDBJ databases">
        <title>Natronospirillum operosus gen. nov., sp. nov., a haloalkaliphilic satellite isolated from decaying biomass of laboratory culture of cyanobacterium Geitlerinema sp. and proposal of Natronospirillaceae fam. nov. and Saccharospirillaceae fam. nov.</title>
        <authorList>
            <person name="Kevbrin V."/>
            <person name="Boltyanskaya Y."/>
            <person name="Koziaeva V."/>
            <person name="Grouzdev D.S."/>
            <person name="Park M."/>
            <person name="Cho J."/>
        </authorList>
    </citation>
    <scope>NUCLEOTIDE SEQUENCE [LARGE SCALE GENOMIC DNA]</scope>
    <source>
        <strain evidence="10 11">G-116</strain>
    </source>
</reference>
<keyword evidence="11" id="KW-1185">Reference proteome</keyword>
<dbReference type="Pfam" id="PF01171">
    <property type="entry name" value="ATP_bind_3"/>
    <property type="match status" value="1"/>
</dbReference>
<feature type="binding site" evidence="8">
    <location>
        <begin position="42"/>
        <end position="47"/>
    </location>
    <ligand>
        <name>ATP</name>
        <dbReference type="ChEBI" id="CHEBI:30616"/>
    </ligand>
</feature>
<dbReference type="InterPro" id="IPR014729">
    <property type="entry name" value="Rossmann-like_a/b/a_fold"/>
</dbReference>
<proteinExistence type="inferred from homology"/>